<dbReference type="EMBL" id="CAJOBE010030426">
    <property type="protein sequence ID" value="CAF4289298.1"/>
    <property type="molecule type" value="Genomic_DNA"/>
</dbReference>
<dbReference type="EMBL" id="CAJOAX010053712">
    <property type="protein sequence ID" value="CAF4321506.1"/>
    <property type="molecule type" value="Genomic_DNA"/>
</dbReference>
<reference evidence="1" key="1">
    <citation type="submission" date="2021-02" db="EMBL/GenBank/DDBJ databases">
        <authorList>
            <person name="Nowell W R."/>
        </authorList>
    </citation>
    <scope>NUCLEOTIDE SEQUENCE</scope>
</reference>
<proteinExistence type="predicted"/>
<evidence type="ECO:0000313" key="3">
    <source>
        <dbReference type="Proteomes" id="UP000663874"/>
    </source>
</evidence>
<accession>A0A820H7M0</accession>
<dbReference type="Proteomes" id="UP000663874">
    <property type="component" value="Unassembled WGS sequence"/>
</dbReference>
<sequence length="71" mass="7964">MSLIANATEFTVECYAVESLLQSTLECVFNSSCLNTVMKSFLDTNLTNIKRLDANQTQYPLETIIDILVNN</sequence>
<protein>
    <submittedName>
        <fullName evidence="1">Uncharacterized protein</fullName>
    </submittedName>
</protein>
<dbReference type="AlphaFoldDB" id="A0A820H7M0"/>
<gene>
    <name evidence="1" type="ORF">FNK824_LOCUS40206</name>
    <name evidence="2" type="ORF">OTI717_LOCUS42670</name>
</gene>
<evidence type="ECO:0000313" key="1">
    <source>
        <dbReference type="EMBL" id="CAF4289298.1"/>
    </source>
</evidence>
<dbReference type="Proteomes" id="UP000663823">
    <property type="component" value="Unassembled WGS sequence"/>
</dbReference>
<comment type="caution">
    <text evidence="1">The sequence shown here is derived from an EMBL/GenBank/DDBJ whole genome shotgun (WGS) entry which is preliminary data.</text>
</comment>
<name>A0A820H7M0_9BILA</name>
<evidence type="ECO:0000313" key="2">
    <source>
        <dbReference type="EMBL" id="CAF4321506.1"/>
    </source>
</evidence>
<organism evidence="1 3">
    <name type="scientific">Rotaria sordida</name>
    <dbReference type="NCBI Taxonomy" id="392033"/>
    <lineage>
        <taxon>Eukaryota</taxon>
        <taxon>Metazoa</taxon>
        <taxon>Spiralia</taxon>
        <taxon>Gnathifera</taxon>
        <taxon>Rotifera</taxon>
        <taxon>Eurotatoria</taxon>
        <taxon>Bdelloidea</taxon>
        <taxon>Philodinida</taxon>
        <taxon>Philodinidae</taxon>
        <taxon>Rotaria</taxon>
    </lineage>
</organism>